<evidence type="ECO:0000313" key="5">
    <source>
        <dbReference type="EMBL" id="KAL3503537.1"/>
    </source>
</evidence>
<reference evidence="5 6" key="1">
    <citation type="submission" date="2024-11" db="EMBL/GenBank/DDBJ databases">
        <title>A near-complete genome assembly of Cinchona calisaya.</title>
        <authorList>
            <person name="Lian D.C."/>
            <person name="Zhao X.W."/>
            <person name="Wei L."/>
        </authorList>
    </citation>
    <scope>NUCLEOTIDE SEQUENCE [LARGE SCALE GENOMIC DNA]</scope>
    <source>
        <tissue evidence="5">Nenye</tissue>
    </source>
</reference>
<feature type="transmembrane region" description="Helical" evidence="3">
    <location>
        <begin position="7"/>
        <end position="24"/>
    </location>
</feature>
<proteinExistence type="predicted"/>
<keyword evidence="3" id="KW-0812">Transmembrane</keyword>
<keyword evidence="1" id="KW-0732">Signal</keyword>
<dbReference type="InterPro" id="IPR036426">
    <property type="entry name" value="Bulb-type_lectin_dom_sf"/>
</dbReference>
<evidence type="ECO:0000256" key="3">
    <source>
        <dbReference type="SAM" id="Phobius"/>
    </source>
</evidence>
<dbReference type="EMBL" id="JBJUIK010000015">
    <property type="protein sequence ID" value="KAL3503537.1"/>
    <property type="molecule type" value="Genomic_DNA"/>
</dbReference>
<dbReference type="AlphaFoldDB" id="A0ABD2YCF4"/>
<evidence type="ECO:0000256" key="2">
    <source>
        <dbReference type="ARBA" id="ARBA00023180"/>
    </source>
</evidence>
<evidence type="ECO:0000259" key="4">
    <source>
        <dbReference type="PROSITE" id="PS50927"/>
    </source>
</evidence>
<dbReference type="SUPFAM" id="SSF51110">
    <property type="entry name" value="alpha-D-mannose-specific plant lectins"/>
    <property type="match status" value="1"/>
</dbReference>
<comment type="caution">
    <text evidence="5">The sequence shown here is derived from an EMBL/GenBank/DDBJ whole genome shotgun (WGS) entry which is preliminary data.</text>
</comment>
<accession>A0ABD2YCF4</accession>
<dbReference type="PANTHER" id="PTHR32444:SF183">
    <property type="entry name" value="APPLE DOMAIN-CONTAINING PROTEIN"/>
    <property type="match status" value="1"/>
</dbReference>
<dbReference type="Proteomes" id="UP001630127">
    <property type="component" value="Unassembled WGS sequence"/>
</dbReference>
<dbReference type="Gene3D" id="2.90.10.10">
    <property type="entry name" value="Bulb-type lectin domain"/>
    <property type="match status" value="1"/>
</dbReference>
<keyword evidence="6" id="KW-1185">Reference proteome</keyword>
<gene>
    <name evidence="5" type="ORF">ACH5RR_037986</name>
</gene>
<protein>
    <recommendedName>
        <fullName evidence="4">Bulb-type lectin domain-containing protein</fullName>
    </recommendedName>
</protein>
<evidence type="ECO:0000256" key="1">
    <source>
        <dbReference type="ARBA" id="ARBA00022729"/>
    </source>
</evidence>
<keyword evidence="3" id="KW-0472">Membrane</keyword>
<organism evidence="5 6">
    <name type="scientific">Cinchona calisaya</name>
    <dbReference type="NCBI Taxonomy" id="153742"/>
    <lineage>
        <taxon>Eukaryota</taxon>
        <taxon>Viridiplantae</taxon>
        <taxon>Streptophyta</taxon>
        <taxon>Embryophyta</taxon>
        <taxon>Tracheophyta</taxon>
        <taxon>Spermatophyta</taxon>
        <taxon>Magnoliopsida</taxon>
        <taxon>eudicotyledons</taxon>
        <taxon>Gunneridae</taxon>
        <taxon>Pentapetalae</taxon>
        <taxon>asterids</taxon>
        <taxon>lamiids</taxon>
        <taxon>Gentianales</taxon>
        <taxon>Rubiaceae</taxon>
        <taxon>Cinchonoideae</taxon>
        <taxon>Cinchoneae</taxon>
        <taxon>Cinchona</taxon>
    </lineage>
</organism>
<keyword evidence="2" id="KW-0325">Glycoprotein</keyword>
<feature type="domain" description="Bulb-type lectin" evidence="4">
    <location>
        <begin position="28"/>
        <end position="127"/>
    </location>
</feature>
<dbReference type="Pfam" id="PF01453">
    <property type="entry name" value="B_lectin"/>
    <property type="match status" value="1"/>
</dbReference>
<dbReference type="PROSITE" id="PS50927">
    <property type="entry name" value="BULB_LECTIN"/>
    <property type="match status" value="1"/>
</dbReference>
<sequence length="127" mass="14364">MERLVEYYTLILFVLVSFICHLSYCNLIDSLSTNQSVRDGETIISPDRSFEFGFFSPGYSTNRYVGISYEKNISPKTVVWVANRENPVVDKLGVLKVIIPVIIVILNRTGDIVWSTNTSRTVQNPVA</sequence>
<evidence type="ECO:0000313" key="6">
    <source>
        <dbReference type="Proteomes" id="UP001630127"/>
    </source>
</evidence>
<name>A0ABD2YCF4_9GENT</name>
<keyword evidence="3" id="KW-1133">Transmembrane helix</keyword>
<dbReference type="SMART" id="SM00108">
    <property type="entry name" value="B_lectin"/>
    <property type="match status" value="1"/>
</dbReference>
<dbReference type="InterPro" id="IPR001480">
    <property type="entry name" value="Bulb-type_lectin_dom"/>
</dbReference>
<dbReference type="PANTHER" id="PTHR32444">
    <property type="entry name" value="BULB-TYPE LECTIN DOMAIN-CONTAINING PROTEIN"/>
    <property type="match status" value="1"/>
</dbReference>